<sequence length="324" mass="37494">MTLNASACIYQPRRRSSPLIAGIAHPATIDIREWVKSLIRPSITLVEHNWIEGPFEKRDSPLEWLRTKGESEIELFYLVAMGMFLQDEGFRGRAEITKALAKTPPDELWTILSSHSTWSWEHRDWLNLWDTVLQKTAWIFNGYSVAGFPTQIPTLPDQTGKVDVNWDIPYRCYFKTKDARVDGFNATFERLRFWELKSTDCLIANSTWNGVTVTNCKFHRCTFRNTTFENVHLLGCRFTDIDFCDVVIRNSLIANTTLSETQIRNSTLEIVSWCNNSFMQCILEGVRSDKSNWTYIIYTGIIVENHTDMEKSENFVQMSNVATC</sequence>
<proteinExistence type="predicted"/>
<dbReference type="InterPro" id="IPR001646">
    <property type="entry name" value="5peptide_repeat"/>
</dbReference>
<protein>
    <recommendedName>
        <fullName evidence="3">Pentapeptide repeat-containing protein</fullName>
    </recommendedName>
</protein>
<dbReference type="OrthoDB" id="3787683at2759"/>
<name>A0A6A6XWT9_9PLEO</name>
<dbReference type="SUPFAM" id="SSF141571">
    <property type="entry name" value="Pentapeptide repeat-like"/>
    <property type="match status" value="1"/>
</dbReference>
<reference evidence="1" key="1">
    <citation type="journal article" date="2020" name="Stud. Mycol.">
        <title>101 Dothideomycetes genomes: a test case for predicting lifestyles and emergence of pathogens.</title>
        <authorList>
            <person name="Haridas S."/>
            <person name="Albert R."/>
            <person name="Binder M."/>
            <person name="Bloem J."/>
            <person name="Labutti K."/>
            <person name="Salamov A."/>
            <person name="Andreopoulos B."/>
            <person name="Baker S."/>
            <person name="Barry K."/>
            <person name="Bills G."/>
            <person name="Bluhm B."/>
            <person name="Cannon C."/>
            <person name="Castanera R."/>
            <person name="Culley D."/>
            <person name="Daum C."/>
            <person name="Ezra D."/>
            <person name="Gonzalez J."/>
            <person name="Henrissat B."/>
            <person name="Kuo A."/>
            <person name="Liang C."/>
            <person name="Lipzen A."/>
            <person name="Lutzoni F."/>
            <person name="Magnuson J."/>
            <person name="Mondo S."/>
            <person name="Nolan M."/>
            <person name="Ohm R."/>
            <person name="Pangilinan J."/>
            <person name="Park H.-J."/>
            <person name="Ramirez L."/>
            <person name="Alfaro M."/>
            <person name="Sun H."/>
            <person name="Tritt A."/>
            <person name="Yoshinaga Y."/>
            <person name="Zwiers L.-H."/>
            <person name="Turgeon B."/>
            <person name="Goodwin S."/>
            <person name="Spatafora J."/>
            <person name="Crous P."/>
            <person name="Grigoriev I."/>
        </authorList>
    </citation>
    <scope>NUCLEOTIDE SEQUENCE</scope>
    <source>
        <strain evidence="1">CBS 109.77</strain>
    </source>
</reference>
<dbReference type="Proteomes" id="UP000799757">
    <property type="component" value="Unassembled WGS sequence"/>
</dbReference>
<organism evidence="1 2">
    <name type="scientific">Melanomma pulvis-pyrius CBS 109.77</name>
    <dbReference type="NCBI Taxonomy" id="1314802"/>
    <lineage>
        <taxon>Eukaryota</taxon>
        <taxon>Fungi</taxon>
        <taxon>Dikarya</taxon>
        <taxon>Ascomycota</taxon>
        <taxon>Pezizomycotina</taxon>
        <taxon>Dothideomycetes</taxon>
        <taxon>Pleosporomycetidae</taxon>
        <taxon>Pleosporales</taxon>
        <taxon>Melanommataceae</taxon>
        <taxon>Melanomma</taxon>
    </lineage>
</organism>
<keyword evidence="2" id="KW-1185">Reference proteome</keyword>
<dbReference type="AlphaFoldDB" id="A0A6A6XWT9"/>
<evidence type="ECO:0000313" key="1">
    <source>
        <dbReference type="EMBL" id="KAF2800982.1"/>
    </source>
</evidence>
<dbReference type="Gene3D" id="2.160.20.80">
    <property type="entry name" value="E3 ubiquitin-protein ligase SopA"/>
    <property type="match status" value="1"/>
</dbReference>
<evidence type="ECO:0000313" key="2">
    <source>
        <dbReference type="Proteomes" id="UP000799757"/>
    </source>
</evidence>
<gene>
    <name evidence="1" type="ORF">K505DRAFT_70496</name>
</gene>
<evidence type="ECO:0008006" key="3">
    <source>
        <dbReference type="Google" id="ProtNLM"/>
    </source>
</evidence>
<dbReference type="EMBL" id="MU001740">
    <property type="protein sequence ID" value="KAF2800982.1"/>
    <property type="molecule type" value="Genomic_DNA"/>
</dbReference>
<dbReference type="Pfam" id="PF13576">
    <property type="entry name" value="Pentapeptide_3"/>
    <property type="match status" value="1"/>
</dbReference>
<accession>A0A6A6XWT9</accession>